<dbReference type="RefSeq" id="WP_079912618.1">
    <property type="nucleotide sequence ID" value="NZ_BAABJG010000003.1"/>
</dbReference>
<reference evidence="6" key="1">
    <citation type="journal article" date="2019" name="Int. J. Syst. Evol. Microbiol.">
        <title>The Global Catalogue of Microorganisms (GCM) 10K type strain sequencing project: providing services to taxonomists for standard genome sequencing and annotation.</title>
        <authorList>
            <consortium name="The Broad Institute Genomics Platform"/>
            <consortium name="The Broad Institute Genome Sequencing Center for Infectious Disease"/>
            <person name="Wu L."/>
            <person name="Ma J."/>
        </authorList>
    </citation>
    <scope>NUCLEOTIDE SEQUENCE [LARGE SCALE GENOMIC DNA]</scope>
    <source>
        <strain evidence="6">CCUG 53270</strain>
    </source>
</reference>
<accession>A0ABW3UQE7</accession>
<evidence type="ECO:0000256" key="1">
    <source>
        <dbReference type="ARBA" id="ARBA00023015"/>
    </source>
</evidence>
<dbReference type="SUPFAM" id="SSF51215">
    <property type="entry name" value="Regulatory protein AraC"/>
    <property type="match status" value="1"/>
</dbReference>
<dbReference type="PANTHER" id="PTHR43280:SF28">
    <property type="entry name" value="HTH-TYPE TRANSCRIPTIONAL ACTIVATOR RHAS"/>
    <property type="match status" value="1"/>
</dbReference>
<proteinExistence type="predicted"/>
<dbReference type="EMBL" id="JBHTLU010000019">
    <property type="protein sequence ID" value="MFD1221875.1"/>
    <property type="molecule type" value="Genomic_DNA"/>
</dbReference>
<evidence type="ECO:0000259" key="4">
    <source>
        <dbReference type="PROSITE" id="PS01124"/>
    </source>
</evidence>
<evidence type="ECO:0000256" key="2">
    <source>
        <dbReference type="ARBA" id="ARBA00023125"/>
    </source>
</evidence>
<sequence>MKTDFEIHFSKQAENSAMDMYHYHDFYEIYYLFGGERYYYLENHIYHVTKGSVVFVNKNDIHKTLEGGAGHDRAVLYFTDRFLSRFQPDQLNLLLSPFRSSSKVISFNNQQQSYIENLLFQMKKEYMDTMLPGRAEFFEALLVQLLLYTSRICMESDQITPKPMDGKMTEIIGYCNEHYRKPLTLESVSSRFFISPYYFSRLFKRTTGFHFPEYINTLRIREAQRILREDHGKMIEVAEQVGYSSITHFNRTFKQVTGMAPMTYKKMIQASPETKTRSEK</sequence>
<feature type="domain" description="HTH araC/xylS-type" evidence="4">
    <location>
        <begin position="169"/>
        <end position="267"/>
    </location>
</feature>
<dbReference type="InterPro" id="IPR009057">
    <property type="entry name" value="Homeodomain-like_sf"/>
</dbReference>
<keyword evidence="2" id="KW-0238">DNA-binding</keyword>
<keyword evidence="6" id="KW-1185">Reference proteome</keyword>
<dbReference type="SUPFAM" id="SSF46689">
    <property type="entry name" value="Homeodomain-like"/>
    <property type="match status" value="2"/>
</dbReference>
<evidence type="ECO:0000313" key="5">
    <source>
        <dbReference type="EMBL" id="MFD1221875.1"/>
    </source>
</evidence>
<dbReference type="Gene3D" id="1.10.10.60">
    <property type="entry name" value="Homeodomain-like"/>
    <property type="match status" value="2"/>
</dbReference>
<comment type="caution">
    <text evidence="5">The sequence shown here is derived from an EMBL/GenBank/DDBJ whole genome shotgun (WGS) entry which is preliminary data.</text>
</comment>
<keyword evidence="1" id="KW-0805">Transcription regulation</keyword>
<dbReference type="Pfam" id="PF02311">
    <property type="entry name" value="AraC_binding"/>
    <property type="match status" value="1"/>
</dbReference>
<dbReference type="SMART" id="SM00342">
    <property type="entry name" value="HTH_ARAC"/>
    <property type="match status" value="1"/>
</dbReference>
<gene>
    <name evidence="5" type="ORF">ACFQ4B_17285</name>
</gene>
<dbReference type="Proteomes" id="UP001597180">
    <property type="component" value="Unassembled WGS sequence"/>
</dbReference>
<dbReference type="Pfam" id="PF12833">
    <property type="entry name" value="HTH_18"/>
    <property type="match status" value="1"/>
</dbReference>
<dbReference type="PROSITE" id="PS00041">
    <property type="entry name" value="HTH_ARAC_FAMILY_1"/>
    <property type="match status" value="1"/>
</dbReference>
<dbReference type="InterPro" id="IPR014710">
    <property type="entry name" value="RmlC-like_jellyroll"/>
</dbReference>
<dbReference type="PANTHER" id="PTHR43280">
    <property type="entry name" value="ARAC-FAMILY TRANSCRIPTIONAL REGULATOR"/>
    <property type="match status" value="1"/>
</dbReference>
<name>A0ABW3UQE7_9BACL</name>
<protein>
    <submittedName>
        <fullName evidence="5">AraC family transcriptional regulator</fullName>
    </submittedName>
</protein>
<dbReference type="InterPro" id="IPR003313">
    <property type="entry name" value="AraC-bd"/>
</dbReference>
<evidence type="ECO:0000313" key="6">
    <source>
        <dbReference type="Proteomes" id="UP001597180"/>
    </source>
</evidence>
<keyword evidence="3" id="KW-0804">Transcription</keyword>
<dbReference type="PROSITE" id="PS01124">
    <property type="entry name" value="HTH_ARAC_FAMILY_2"/>
    <property type="match status" value="1"/>
</dbReference>
<dbReference type="InterPro" id="IPR018062">
    <property type="entry name" value="HTH_AraC-typ_CS"/>
</dbReference>
<organism evidence="5 6">
    <name type="scientific">Paenibacillus vulneris</name>
    <dbReference type="NCBI Taxonomy" id="1133364"/>
    <lineage>
        <taxon>Bacteria</taxon>
        <taxon>Bacillati</taxon>
        <taxon>Bacillota</taxon>
        <taxon>Bacilli</taxon>
        <taxon>Bacillales</taxon>
        <taxon>Paenibacillaceae</taxon>
        <taxon>Paenibacillus</taxon>
    </lineage>
</organism>
<dbReference type="InterPro" id="IPR037923">
    <property type="entry name" value="HTH-like"/>
</dbReference>
<dbReference type="InterPro" id="IPR018060">
    <property type="entry name" value="HTH_AraC"/>
</dbReference>
<dbReference type="Gene3D" id="2.60.120.10">
    <property type="entry name" value="Jelly Rolls"/>
    <property type="match status" value="1"/>
</dbReference>
<dbReference type="PRINTS" id="PR00032">
    <property type="entry name" value="HTHARAC"/>
</dbReference>
<dbReference type="InterPro" id="IPR020449">
    <property type="entry name" value="Tscrpt_reg_AraC-type_HTH"/>
</dbReference>
<evidence type="ECO:0000256" key="3">
    <source>
        <dbReference type="ARBA" id="ARBA00023163"/>
    </source>
</evidence>